<sequence length="361" mass="41302">MPISRQDALKAIQIAKTLIRLNGKHRDMSGPPDPDRTAYGVVICVSGAACILLLYMALFGRRMRRTAIRWHVMNCSWWGILHLASYGSFAEKAPWPNYIISPEWTDSSKQVENFSRSIFPCGMFFVYIEVMITTCVPRLADNWIFNLIFFILVIPVLNIIVLFCFFAQWMAVEWFYTPVDFLTLLTYVLFCIMTAVYFLFCLFGSCLCCYTVASKKPQKRTVFTFVDMWLLFPYALIPDIMYGPSFGMTSVQFVFKFLYDWIKDSGLLEGGGDTTFVLDLMTAALNALPWFVLFFPLVQAMLAVVCIKMFRQQFFFLLSCGRLYNGPALPAPKLSKDWASKSSSQSSHVPIEPVKMEIEPA</sequence>
<evidence type="ECO:0000256" key="1">
    <source>
        <dbReference type="SAM" id="Phobius"/>
    </source>
</evidence>
<feature type="transmembrane region" description="Helical" evidence="1">
    <location>
        <begin position="287"/>
        <end position="307"/>
    </location>
</feature>
<protein>
    <recommendedName>
        <fullName evidence="4">7TM GPCR serpentine receptor class x (Srx) domain-containing protein</fullName>
    </recommendedName>
</protein>
<comment type="caution">
    <text evidence="2">The sequence shown here is derived from an EMBL/GenBank/DDBJ whole genome shotgun (WGS) entry which is preliminary data.</text>
</comment>
<evidence type="ECO:0000313" key="2">
    <source>
        <dbReference type="EMBL" id="EYB89525.1"/>
    </source>
</evidence>
<feature type="transmembrane region" description="Helical" evidence="1">
    <location>
        <begin position="38"/>
        <end position="58"/>
    </location>
</feature>
<keyword evidence="1" id="KW-0472">Membrane</keyword>
<dbReference type="EMBL" id="JARK01001566">
    <property type="protein sequence ID" value="EYB89525.1"/>
    <property type="molecule type" value="Genomic_DNA"/>
</dbReference>
<keyword evidence="1" id="KW-1133">Transmembrane helix</keyword>
<keyword evidence="3" id="KW-1185">Reference proteome</keyword>
<feature type="transmembrane region" description="Helical" evidence="1">
    <location>
        <begin position="222"/>
        <end position="242"/>
    </location>
</feature>
<feature type="transmembrane region" description="Helical" evidence="1">
    <location>
        <begin position="143"/>
        <end position="172"/>
    </location>
</feature>
<proteinExistence type="predicted"/>
<reference evidence="3" key="1">
    <citation type="journal article" date="2015" name="Nat. Genet.">
        <title>The genome and transcriptome of the zoonotic hookworm Ancylostoma ceylanicum identify infection-specific gene families.</title>
        <authorList>
            <person name="Schwarz E.M."/>
            <person name="Hu Y."/>
            <person name="Antoshechkin I."/>
            <person name="Miller M.M."/>
            <person name="Sternberg P.W."/>
            <person name="Aroian R.V."/>
        </authorList>
    </citation>
    <scope>NUCLEOTIDE SEQUENCE</scope>
    <source>
        <strain evidence="3">HY135</strain>
    </source>
</reference>
<feature type="transmembrane region" description="Helical" evidence="1">
    <location>
        <begin position="184"/>
        <end position="210"/>
    </location>
</feature>
<dbReference type="OrthoDB" id="5848162at2759"/>
<gene>
    <name evidence="2" type="primary">Acey_s0230.g2936</name>
    <name evidence="2" type="synonym">Acey-Y9C2UA.1</name>
    <name evidence="2" type="ORF">Y032_0230g2936</name>
</gene>
<evidence type="ECO:0000313" key="3">
    <source>
        <dbReference type="Proteomes" id="UP000024635"/>
    </source>
</evidence>
<organism evidence="2 3">
    <name type="scientific">Ancylostoma ceylanicum</name>
    <dbReference type="NCBI Taxonomy" id="53326"/>
    <lineage>
        <taxon>Eukaryota</taxon>
        <taxon>Metazoa</taxon>
        <taxon>Ecdysozoa</taxon>
        <taxon>Nematoda</taxon>
        <taxon>Chromadorea</taxon>
        <taxon>Rhabditida</taxon>
        <taxon>Rhabditina</taxon>
        <taxon>Rhabditomorpha</taxon>
        <taxon>Strongyloidea</taxon>
        <taxon>Ancylostomatidae</taxon>
        <taxon>Ancylostomatinae</taxon>
        <taxon>Ancylostoma</taxon>
    </lineage>
</organism>
<dbReference type="Proteomes" id="UP000024635">
    <property type="component" value="Unassembled WGS sequence"/>
</dbReference>
<evidence type="ECO:0008006" key="4">
    <source>
        <dbReference type="Google" id="ProtNLM"/>
    </source>
</evidence>
<dbReference type="AlphaFoldDB" id="A0A016SG24"/>
<name>A0A016SG24_9BILA</name>
<accession>A0A016SG24</accession>
<keyword evidence="1" id="KW-0812">Transmembrane</keyword>